<feature type="compositionally biased region" description="Low complexity" evidence="1">
    <location>
        <begin position="137"/>
        <end position="147"/>
    </location>
</feature>
<evidence type="ECO:0000256" key="1">
    <source>
        <dbReference type="SAM" id="MobiDB-lite"/>
    </source>
</evidence>
<feature type="compositionally biased region" description="Low complexity" evidence="1">
    <location>
        <begin position="98"/>
        <end position="110"/>
    </location>
</feature>
<accession>A0A5J4X9F3</accession>
<comment type="caution">
    <text evidence="2">The sequence shown here is derived from an EMBL/GenBank/DDBJ whole genome shotgun (WGS) entry which is preliminary data.</text>
</comment>
<feature type="compositionally biased region" description="Polar residues" evidence="1">
    <location>
        <begin position="77"/>
        <end position="89"/>
    </location>
</feature>
<dbReference type="AlphaFoldDB" id="A0A5J4X9F3"/>
<protein>
    <submittedName>
        <fullName evidence="2">Uncharacterized protein</fullName>
    </submittedName>
</protein>
<dbReference type="Proteomes" id="UP000324800">
    <property type="component" value="Unassembled WGS sequence"/>
</dbReference>
<evidence type="ECO:0000313" key="2">
    <source>
        <dbReference type="EMBL" id="KAA6403754.1"/>
    </source>
</evidence>
<gene>
    <name evidence="2" type="ORF">EZS28_000722</name>
</gene>
<proteinExistence type="predicted"/>
<reference evidence="2 3" key="1">
    <citation type="submission" date="2019-03" db="EMBL/GenBank/DDBJ databases">
        <title>Single cell metagenomics reveals metabolic interactions within the superorganism composed of flagellate Streblomastix strix and complex community of Bacteroidetes bacteria on its surface.</title>
        <authorList>
            <person name="Treitli S.C."/>
            <person name="Kolisko M."/>
            <person name="Husnik F."/>
            <person name="Keeling P."/>
            <person name="Hampl V."/>
        </authorList>
    </citation>
    <scope>NUCLEOTIDE SEQUENCE [LARGE SCALE GENOMIC DNA]</scope>
    <source>
        <strain evidence="2">ST1C</strain>
    </source>
</reference>
<feature type="region of interest" description="Disordered" evidence="1">
    <location>
        <begin position="67"/>
        <end position="170"/>
    </location>
</feature>
<dbReference type="EMBL" id="SNRW01000065">
    <property type="protein sequence ID" value="KAA6403754.1"/>
    <property type="molecule type" value="Genomic_DNA"/>
</dbReference>
<sequence length="170" mass="19289">MRKDPLIKVEDIICSVTDSSQQFAIMQGQSLSKSVNTNFADELHAFNVLINFVNDIRRLLKTIKTYEKEKKNEEDGQINTKQPPSTYRLAQTHRRTPSQSQLQPEQSSNSIQAENIPQNIIPIHSDPKQPPQVIPLTTQKTNDTTTKNEQHPPIPPPSRTMASNQQKPPK</sequence>
<feature type="compositionally biased region" description="Polar residues" evidence="1">
    <location>
        <begin position="160"/>
        <end position="170"/>
    </location>
</feature>
<name>A0A5J4X9F3_9EUKA</name>
<evidence type="ECO:0000313" key="3">
    <source>
        <dbReference type="Proteomes" id="UP000324800"/>
    </source>
</evidence>
<organism evidence="2 3">
    <name type="scientific">Streblomastix strix</name>
    <dbReference type="NCBI Taxonomy" id="222440"/>
    <lineage>
        <taxon>Eukaryota</taxon>
        <taxon>Metamonada</taxon>
        <taxon>Preaxostyla</taxon>
        <taxon>Oxymonadida</taxon>
        <taxon>Streblomastigidae</taxon>
        <taxon>Streblomastix</taxon>
    </lineage>
</organism>